<accession>A0A9J7BL92</accession>
<evidence type="ECO:0000256" key="1">
    <source>
        <dbReference type="SAM" id="SignalP"/>
    </source>
</evidence>
<name>A0A9J7BL92_9BACT</name>
<keyword evidence="3" id="KW-1185">Reference proteome</keyword>
<feature type="signal peptide" evidence="1">
    <location>
        <begin position="1"/>
        <end position="28"/>
    </location>
</feature>
<gene>
    <name evidence="2" type="ORF">MOP44_21970</name>
</gene>
<proteinExistence type="predicted"/>
<evidence type="ECO:0008006" key="4">
    <source>
        <dbReference type="Google" id="ProtNLM"/>
    </source>
</evidence>
<dbReference type="EMBL" id="CP093313">
    <property type="protein sequence ID" value="UWZ83225.1"/>
    <property type="molecule type" value="Genomic_DNA"/>
</dbReference>
<evidence type="ECO:0000313" key="2">
    <source>
        <dbReference type="EMBL" id="UWZ83225.1"/>
    </source>
</evidence>
<dbReference type="RefSeq" id="WP_260792559.1">
    <property type="nucleotide sequence ID" value="NZ_CP093313.1"/>
</dbReference>
<dbReference type="Proteomes" id="UP001059380">
    <property type="component" value="Chromosome"/>
</dbReference>
<evidence type="ECO:0000313" key="3">
    <source>
        <dbReference type="Proteomes" id="UP001059380"/>
    </source>
</evidence>
<reference evidence="2" key="1">
    <citation type="submission" date="2021-04" db="EMBL/GenBank/DDBJ databases">
        <title>Phylogenetic analysis of Acidobacteriaceae.</title>
        <authorList>
            <person name="Qiu L."/>
            <person name="Zhang Q."/>
        </authorList>
    </citation>
    <scope>NUCLEOTIDE SEQUENCE</scope>
    <source>
        <strain evidence="2">DSM 25168</strain>
    </source>
</reference>
<dbReference type="AlphaFoldDB" id="A0A9J7BL92"/>
<protein>
    <recommendedName>
        <fullName evidence="4">DUF4252 domain-containing protein</fullName>
    </recommendedName>
</protein>
<keyword evidence="1" id="KW-0732">Signal</keyword>
<sequence length="205" mass="21840">MQRAFQVYMKYRILACAAVVAFSLTAWSQGPPPSAVQSENPVVLDWTPPALGFLAQQAAVKNSFTLDRNMLHAAGGALAGDDEPTKQAIGHLDGLSVHMLKFGDMGVPDENAVTSIREAYHLRGWKHVVTSTSHGGPVHNGNTDVWVVMDGVNVRGAVVLAETPKSVTLVTVAGDLSPIDLLHLRGHFGIPKFDGDNLAGQAQAR</sequence>
<feature type="chain" id="PRO_5039943050" description="DUF4252 domain-containing protein" evidence="1">
    <location>
        <begin position="29"/>
        <end position="205"/>
    </location>
</feature>
<organism evidence="2 3">
    <name type="scientific">Occallatibacter riparius</name>
    <dbReference type="NCBI Taxonomy" id="1002689"/>
    <lineage>
        <taxon>Bacteria</taxon>
        <taxon>Pseudomonadati</taxon>
        <taxon>Acidobacteriota</taxon>
        <taxon>Terriglobia</taxon>
        <taxon>Terriglobales</taxon>
        <taxon>Acidobacteriaceae</taxon>
        <taxon>Occallatibacter</taxon>
    </lineage>
</organism>
<dbReference type="KEGG" id="orp:MOP44_21970"/>